<organism evidence="12 13">
    <name type="scientific">Tetranychus urticae</name>
    <name type="common">Two-spotted spider mite</name>
    <dbReference type="NCBI Taxonomy" id="32264"/>
    <lineage>
        <taxon>Eukaryota</taxon>
        <taxon>Metazoa</taxon>
        <taxon>Ecdysozoa</taxon>
        <taxon>Arthropoda</taxon>
        <taxon>Chelicerata</taxon>
        <taxon>Arachnida</taxon>
        <taxon>Acari</taxon>
        <taxon>Acariformes</taxon>
        <taxon>Trombidiformes</taxon>
        <taxon>Prostigmata</taxon>
        <taxon>Eleutherengona</taxon>
        <taxon>Raphignathae</taxon>
        <taxon>Tetranychoidea</taxon>
        <taxon>Tetranychidae</taxon>
        <taxon>Tetranychus</taxon>
    </lineage>
</organism>
<evidence type="ECO:0000256" key="5">
    <source>
        <dbReference type="ARBA" id="ARBA00022723"/>
    </source>
</evidence>
<dbReference type="Pfam" id="PF03166">
    <property type="entry name" value="MH2"/>
    <property type="match status" value="1"/>
</dbReference>
<dbReference type="GO" id="GO:0030154">
    <property type="term" value="P:cell differentiation"/>
    <property type="evidence" value="ECO:0007669"/>
    <property type="project" value="TreeGrafter"/>
</dbReference>
<dbReference type="PROSITE" id="PS51076">
    <property type="entry name" value="MH2"/>
    <property type="match status" value="1"/>
</dbReference>
<sequence>MLFMSLLPFSFTFNNWMSGTSYTEEHLIDSDGNQDDPYLRLTLEETEDDYNIEDISKDQVKELHDDNRFLLEDDEPIESTSSQINIIDRRVNDKISGKNKSSDISQEIGPPSPTIDTRPSSYTEPEFWCSVAYYELKNRVGDTFHASQPSLTVDGFTDPSSSERFCLGLLSNVNRGSLVEQTRRHIGRGVRLYYIGGDVYAECLSESSIFVQSPNCNRMYGWHPATVCKIPPRCNLKIFKNQDFADLLAQSVSQGFEAVFALTRMCTIRISFVKGWGAEYRRQTVTCTPCWIELHLNGPLQWLDRVLIQMGAPRIPCSSMS</sequence>
<dbReference type="eggNOG" id="KOG3701">
    <property type="taxonomic scope" value="Eukaryota"/>
</dbReference>
<keyword evidence="13" id="KW-1185">Reference proteome</keyword>
<dbReference type="GO" id="GO:0051239">
    <property type="term" value="P:regulation of multicellular organismal process"/>
    <property type="evidence" value="ECO:0007669"/>
    <property type="project" value="UniProtKB-ARBA"/>
</dbReference>
<evidence type="ECO:0000256" key="6">
    <source>
        <dbReference type="ARBA" id="ARBA00022833"/>
    </source>
</evidence>
<evidence type="ECO:0000256" key="1">
    <source>
        <dbReference type="ARBA" id="ARBA00004123"/>
    </source>
</evidence>
<proteinExistence type="inferred from homology"/>
<dbReference type="GO" id="GO:0005737">
    <property type="term" value="C:cytoplasm"/>
    <property type="evidence" value="ECO:0007669"/>
    <property type="project" value="UniProtKB-SubCell"/>
</dbReference>
<reference evidence="12" key="2">
    <citation type="submission" date="2015-06" db="UniProtKB">
        <authorList>
            <consortium name="EnsemblMetazoa"/>
        </authorList>
    </citation>
    <scope>IDENTIFICATION</scope>
</reference>
<comment type="subcellular location">
    <subcellularLocation>
        <location evidence="2">Cytoplasm</location>
    </subcellularLocation>
    <subcellularLocation>
        <location evidence="1">Nucleus</location>
    </subcellularLocation>
</comment>
<dbReference type="HOGENOM" id="CLU_026736_4_0_1"/>
<evidence type="ECO:0000256" key="7">
    <source>
        <dbReference type="ARBA" id="ARBA00023015"/>
    </source>
</evidence>
<dbReference type="GO" id="GO:0009791">
    <property type="term" value="P:post-embryonic development"/>
    <property type="evidence" value="ECO:0007669"/>
    <property type="project" value="UniProtKB-ARBA"/>
</dbReference>
<dbReference type="GO" id="GO:0050793">
    <property type="term" value="P:regulation of developmental process"/>
    <property type="evidence" value="ECO:0007669"/>
    <property type="project" value="UniProtKB-ARBA"/>
</dbReference>
<accession>T1KH52</accession>
<dbReference type="PANTHER" id="PTHR13703">
    <property type="entry name" value="SMAD"/>
    <property type="match status" value="1"/>
</dbReference>
<keyword evidence="5" id="KW-0479">Metal-binding</keyword>
<dbReference type="GO" id="GO:0060395">
    <property type="term" value="P:SMAD protein signal transduction"/>
    <property type="evidence" value="ECO:0007669"/>
    <property type="project" value="TreeGrafter"/>
</dbReference>
<dbReference type="InterPro" id="IPR013790">
    <property type="entry name" value="Dwarfin"/>
</dbReference>
<dbReference type="GO" id="GO:0046872">
    <property type="term" value="F:metal ion binding"/>
    <property type="evidence" value="ECO:0007669"/>
    <property type="project" value="UniProtKB-KW"/>
</dbReference>
<evidence type="ECO:0000313" key="13">
    <source>
        <dbReference type="Proteomes" id="UP000015104"/>
    </source>
</evidence>
<keyword evidence="4" id="KW-0963">Cytoplasm</keyword>
<dbReference type="GO" id="GO:0071144">
    <property type="term" value="C:heteromeric SMAD protein complex"/>
    <property type="evidence" value="ECO:0007669"/>
    <property type="project" value="TreeGrafter"/>
</dbReference>
<dbReference type="FunFam" id="2.60.200.10:FF:000001">
    <property type="entry name" value="Mothers against decapentaplegic homolog"/>
    <property type="match status" value="1"/>
</dbReference>
<evidence type="ECO:0000256" key="2">
    <source>
        <dbReference type="ARBA" id="ARBA00004496"/>
    </source>
</evidence>
<evidence type="ECO:0000259" key="11">
    <source>
        <dbReference type="PROSITE" id="PS51076"/>
    </source>
</evidence>
<dbReference type="SUPFAM" id="SSF49879">
    <property type="entry name" value="SMAD/FHA domain"/>
    <property type="match status" value="1"/>
</dbReference>
<dbReference type="InterPro" id="IPR008984">
    <property type="entry name" value="SMAD_FHA_dom_sf"/>
</dbReference>
<dbReference type="SMART" id="SM00524">
    <property type="entry name" value="DWB"/>
    <property type="match status" value="1"/>
</dbReference>
<dbReference type="STRING" id="32264.T1KH52"/>
<evidence type="ECO:0000256" key="4">
    <source>
        <dbReference type="ARBA" id="ARBA00022490"/>
    </source>
</evidence>
<keyword evidence="7" id="KW-0805">Transcription regulation</keyword>
<dbReference type="EMBL" id="CAEY01000073">
    <property type="status" value="NOT_ANNOTATED_CDS"/>
    <property type="molecule type" value="Genomic_DNA"/>
</dbReference>
<dbReference type="GO" id="GO:0070411">
    <property type="term" value="F:I-SMAD binding"/>
    <property type="evidence" value="ECO:0007669"/>
    <property type="project" value="TreeGrafter"/>
</dbReference>
<keyword evidence="8" id="KW-0804">Transcription</keyword>
<reference evidence="13" key="1">
    <citation type="submission" date="2011-08" db="EMBL/GenBank/DDBJ databases">
        <authorList>
            <person name="Rombauts S."/>
        </authorList>
    </citation>
    <scope>NUCLEOTIDE SEQUENCE</scope>
    <source>
        <strain evidence="13">London</strain>
    </source>
</reference>
<dbReference type="EnsemblMetazoa" id="tetur11g03130.1">
    <property type="protein sequence ID" value="tetur11g03130.1"/>
    <property type="gene ID" value="tetur11g03130"/>
</dbReference>
<name>T1KH52_TETUR</name>
<dbReference type="InterPro" id="IPR001132">
    <property type="entry name" value="SMAD_dom_Dwarfin-type"/>
</dbReference>
<evidence type="ECO:0000256" key="8">
    <source>
        <dbReference type="ARBA" id="ARBA00023163"/>
    </source>
</evidence>
<comment type="similarity">
    <text evidence="3">Belongs to the dwarfin/SMAD family.</text>
</comment>
<dbReference type="Proteomes" id="UP000015104">
    <property type="component" value="Unassembled WGS sequence"/>
</dbReference>
<dbReference type="InterPro" id="IPR017855">
    <property type="entry name" value="SMAD-like_dom_sf"/>
</dbReference>
<dbReference type="GO" id="GO:0045944">
    <property type="term" value="P:positive regulation of transcription by RNA polymerase II"/>
    <property type="evidence" value="ECO:0007669"/>
    <property type="project" value="TreeGrafter"/>
</dbReference>
<evidence type="ECO:0000256" key="9">
    <source>
        <dbReference type="ARBA" id="ARBA00023242"/>
    </source>
</evidence>
<keyword evidence="9" id="KW-0539">Nucleus</keyword>
<dbReference type="GO" id="GO:0000981">
    <property type="term" value="F:DNA-binding transcription factor activity, RNA polymerase II-specific"/>
    <property type="evidence" value="ECO:0007669"/>
    <property type="project" value="TreeGrafter"/>
</dbReference>
<evidence type="ECO:0000256" key="3">
    <source>
        <dbReference type="ARBA" id="ARBA00005545"/>
    </source>
</evidence>
<dbReference type="Gene3D" id="2.60.200.10">
    <property type="match status" value="1"/>
</dbReference>
<keyword evidence="6" id="KW-0862">Zinc</keyword>
<dbReference type="PANTHER" id="PTHR13703:SF25">
    <property type="entry name" value="MOTHERS AGAINST DECAPENTAPLEGIC HOMOLOG"/>
    <property type="match status" value="1"/>
</dbReference>
<dbReference type="GO" id="GO:0000978">
    <property type="term" value="F:RNA polymerase II cis-regulatory region sequence-specific DNA binding"/>
    <property type="evidence" value="ECO:0007669"/>
    <property type="project" value="TreeGrafter"/>
</dbReference>
<dbReference type="GO" id="GO:0009653">
    <property type="term" value="P:anatomical structure morphogenesis"/>
    <property type="evidence" value="ECO:0007669"/>
    <property type="project" value="TreeGrafter"/>
</dbReference>
<protein>
    <recommendedName>
        <fullName evidence="11">MH2 domain-containing protein</fullName>
    </recommendedName>
</protein>
<dbReference type="AlphaFoldDB" id="T1KH52"/>
<feature type="domain" description="MH2" evidence="11">
    <location>
        <begin position="128"/>
        <end position="321"/>
    </location>
</feature>
<evidence type="ECO:0000313" key="12">
    <source>
        <dbReference type="EnsemblMetazoa" id="tetur11g03130.1"/>
    </source>
</evidence>
<evidence type="ECO:0000256" key="10">
    <source>
        <dbReference type="SAM" id="MobiDB-lite"/>
    </source>
</evidence>
<dbReference type="GO" id="GO:0032924">
    <property type="term" value="P:activin receptor signaling pathway"/>
    <property type="evidence" value="ECO:0007669"/>
    <property type="project" value="TreeGrafter"/>
</dbReference>
<feature type="region of interest" description="Disordered" evidence="10">
    <location>
        <begin position="97"/>
        <end position="120"/>
    </location>
</feature>